<dbReference type="NCBIfam" id="TIGR01172">
    <property type="entry name" value="cysE"/>
    <property type="match status" value="1"/>
</dbReference>
<evidence type="ECO:0000256" key="13">
    <source>
        <dbReference type="PIRNR" id="PIRNR000441"/>
    </source>
</evidence>
<dbReference type="Proteomes" id="UP000052258">
    <property type="component" value="Unassembled WGS sequence"/>
</dbReference>
<dbReference type="Pfam" id="PF00132">
    <property type="entry name" value="Hexapep"/>
    <property type="match status" value="1"/>
</dbReference>
<dbReference type="GO" id="GO:0009001">
    <property type="term" value="F:serine O-acetyltransferase activity"/>
    <property type="evidence" value="ECO:0007669"/>
    <property type="project" value="UniProtKB-EC"/>
</dbReference>
<sequence>MARKFIEDLDTVIKNDPATRKRIDAFFTNAGVHAIWTYRVAHFFYKHNMIVFSKMLSQFARFMTNIEIHPGAEIGRRLFIDHGAGVVIGETAEIGTDVVLFHGVTLGGTGKDSGKRHPTVRNGVLISAGVKILGPIEIGTESKVGAGAVVLKDVPPHSTVVGIPAKVVRLNGRTVAHTEPNLELFYKRIEQLEEKLAKLERGDDE</sequence>
<dbReference type="InterPro" id="IPR042122">
    <property type="entry name" value="Ser_AcTrfase_N_sf"/>
</dbReference>
<evidence type="ECO:0000313" key="15">
    <source>
        <dbReference type="Proteomes" id="UP000052258"/>
    </source>
</evidence>
<dbReference type="EMBL" id="AZHO01000025">
    <property type="protein sequence ID" value="KMT58628.1"/>
    <property type="molecule type" value="Genomic_DNA"/>
</dbReference>
<evidence type="ECO:0000256" key="2">
    <source>
        <dbReference type="ARBA" id="ARBA00004876"/>
    </source>
</evidence>
<keyword evidence="8 13" id="KW-0808">Transferase</keyword>
<evidence type="ECO:0000256" key="9">
    <source>
        <dbReference type="ARBA" id="ARBA00022737"/>
    </source>
</evidence>
<evidence type="ECO:0000256" key="5">
    <source>
        <dbReference type="ARBA" id="ARBA00018522"/>
    </source>
</evidence>
<dbReference type="InterPro" id="IPR053376">
    <property type="entry name" value="Serine_acetyltransferase"/>
</dbReference>
<keyword evidence="9" id="KW-0677">Repeat</keyword>
<evidence type="ECO:0000256" key="6">
    <source>
        <dbReference type="ARBA" id="ARBA00022490"/>
    </source>
</evidence>
<evidence type="ECO:0000256" key="10">
    <source>
        <dbReference type="ARBA" id="ARBA00023192"/>
    </source>
</evidence>
<comment type="caution">
    <text evidence="14">The sequence shown here is derived from an EMBL/GenBank/DDBJ whole genome shotgun (WGS) entry which is preliminary data.</text>
</comment>
<keyword evidence="15" id="KW-1185">Reference proteome</keyword>
<comment type="pathway">
    <text evidence="2">Amino-acid biosynthesis; L-cysteine biosynthesis; L-cysteine from L-serine: step 1/2.</text>
</comment>
<dbReference type="RefSeq" id="WP_007477482.1">
    <property type="nucleotide sequence ID" value="NZ_KQ130618.1"/>
</dbReference>
<dbReference type="InterPro" id="IPR001451">
    <property type="entry name" value="Hexapep"/>
</dbReference>
<organism evidence="14 15">
    <name type="scientific">Listeria fleischmannii 1991</name>
    <dbReference type="NCBI Taxonomy" id="1430899"/>
    <lineage>
        <taxon>Bacteria</taxon>
        <taxon>Bacillati</taxon>
        <taxon>Bacillota</taxon>
        <taxon>Bacilli</taxon>
        <taxon>Bacillales</taxon>
        <taxon>Listeriaceae</taxon>
        <taxon>Listeria</taxon>
    </lineage>
</organism>
<comment type="subcellular location">
    <subcellularLocation>
        <location evidence="1">Cytoplasm</location>
    </subcellularLocation>
</comment>
<dbReference type="SUPFAM" id="SSF51161">
    <property type="entry name" value="Trimeric LpxA-like enzymes"/>
    <property type="match status" value="1"/>
</dbReference>
<name>A0A0J8GCX0_9LIST</name>
<comment type="catalytic activity">
    <reaction evidence="12 13">
        <text>L-serine + acetyl-CoA = O-acetyl-L-serine + CoA</text>
        <dbReference type="Rhea" id="RHEA:24560"/>
        <dbReference type="ChEBI" id="CHEBI:33384"/>
        <dbReference type="ChEBI" id="CHEBI:57287"/>
        <dbReference type="ChEBI" id="CHEBI:57288"/>
        <dbReference type="ChEBI" id="CHEBI:58340"/>
        <dbReference type="EC" id="2.3.1.30"/>
    </reaction>
</comment>
<dbReference type="PATRIC" id="fig|1430899.3.peg.2090"/>
<dbReference type="InterPro" id="IPR005881">
    <property type="entry name" value="Ser_O-AcTrfase"/>
</dbReference>
<protein>
    <recommendedName>
        <fullName evidence="5 13">Serine acetyltransferase</fullName>
        <ecNumber evidence="4 13">2.3.1.30</ecNumber>
    </recommendedName>
</protein>
<evidence type="ECO:0000256" key="4">
    <source>
        <dbReference type="ARBA" id="ARBA00013266"/>
    </source>
</evidence>
<dbReference type="CDD" id="cd03354">
    <property type="entry name" value="LbH_SAT"/>
    <property type="match status" value="1"/>
</dbReference>
<dbReference type="UniPathway" id="UPA00136">
    <property type="reaction ID" value="UER00199"/>
</dbReference>
<evidence type="ECO:0000313" key="14">
    <source>
        <dbReference type="EMBL" id="KMT58628.1"/>
    </source>
</evidence>
<keyword evidence="10" id="KW-0198">Cysteine biosynthesis</keyword>
<gene>
    <name evidence="14" type="ORF">X560_2040</name>
</gene>
<dbReference type="FunFam" id="2.160.10.10:FF:000007">
    <property type="entry name" value="Serine acetyltransferase"/>
    <property type="match status" value="1"/>
</dbReference>
<keyword evidence="11 13" id="KW-0012">Acyltransferase</keyword>
<dbReference type="FunFam" id="1.10.3130.10:FF:000003">
    <property type="entry name" value="Serine acetyltransferase"/>
    <property type="match status" value="1"/>
</dbReference>
<dbReference type="PANTHER" id="PTHR42811">
    <property type="entry name" value="SERINE ACETYLTRANSFERASE"/>
    <property type="match status" value="1"/>
</dbReference>
<evidence type="ECO:0000256" key="11">
    <source>
        <dbReference type="ARBA" id="ARBA00023315"/>
    </source>
</evidence>
<dbReference type="InterPro" id="IPR045304">
    <property type="entry name" value="LbH_SAT"/>
</dbReference>
<evidence type="ECO:0000256" key="12">
    <source>
        <dbReference type="ARBA" id="ARBA00049486"/>
    </source>
</evidence>
<dbReference type="EC" id="2.3.1.30" evidence="4 13"/>
<dbReference type="GO" id="GO:0006535">
    <property type="term" value="P:cysteine biosynthetic process from serine"/>
    <property type="evidence" value="ECO:0007669"/>
    <property type="project" value="InterPro"/>
</dbReference>
<dbReference type="GO" id="GO:0005737">
    <property type="term" value="C:cytoplasm"/>
    <property type="evidence" value="ECO:0007669"/>
    <property type="project" value="UniProtKB-SubCell"/>
</dbReference>
<dbReference type="AlphaFoldDB" id="A0A0J8GCX0"/>
<evidence type="ECO:0000256" key="3">
    <source>
        <dbReference type="ARBA" id="ARBA00007274"/>
    </source>
</evidence>
<keyword evidence="6" id="KW-0963">Cytoplasm</keyword>
<dbReference type="InterPro" id="IPR011004">
    <property type="entry name" value="Trimer_LpxA-like_sf"/>
</dbReference>
<dbReference type="Gene3D" id="2.160.10.10">
    <property type="entry name" value="Hexapeptide repeat proteins"/>
    <property type="match status" value="1"/>
</dbReference>
<evidence type="ECO:0000256" key="1">
    <source>
        <dbReference type="ARBA" id="ARBA00004496"/>
    </source>
</evidence>
<dbReference type="PIRSF" id="PIRSF000441">
    <property type="entry name" value="CysE"/>
    <property type="match status" value="1"/>
</dbReference>
<reference evidence="14 15" key="1">
    <citation type="journal article" date="2015" name="Genome Biol. Evol.">
        <title>Comparative Genomics of Listeria Sensu Lato: Genus-Wide Differences in Evolutionary Dynamics and the Progressive Gain of Complex, Potentially Pathogenicity-Related Traits through Lateral Gene Transfer.</title>
        <authorList>
            <person name="Chiara M."/>
            <person name="Caruso M."/>
            <person name="D'Erchia A.M."/>
            <person name="Manzari C."/>
            <person name="Fraccalvieri R."/>
            <person name="Goffredo E."/>
            <person name="Latorre L."/>
            <person name="Miccolupo A."/>
            <person name="Padalino I."/>
            <person name="Santagada G."/>
            <person name="Chiocco D."/>
            <person name="Pesole G."/>
            <person name="Horner D.S."/>
            <person name="Parisi A."/>
        </authorList>
    </citation>
    <scope>NUCLEOTIDE SEQUENCE [LARGE SCALE GENOMIC DNA]</scope>
    <source>
        <strain evidence="14 15">1991</strain>
    </source>
</reference>
<proteinExistence type="inferred from homology"/>
<dbReference type="NCBIfam" id="NF041874">
    <property type="entry name" value="EPS_EpsC"/>
    <property type="match status" value="1"/>
</dbReference>
<dbReference type="Gene3D" id="1.10.3130.10">
    <property type="entry name" value="serine acetyltransferase, domain 1"/>
    <property type="match status" value="1"/>
</dbReference>
<comment type="similarity">
    <text evidence="3 13">Belongs to the transferase hexapeptide repeat family.</text>
</comment>
<evidence type="ECO:0000256" key="7">
    <source>
        <dbReference type="ARBA" id="ARBA00022605"/>
    </source>
</evidence>
<accession>A0A0J8GCX0</accession>
<dbReference type="OrthoDB" id="9801456at2"/>
<keyword evidence="7" id="KW-0028">Amino-acid biosynthesis</keyword>
<evidence type="ECO:0000256" key="8">
    <source>
        <dbReference type="ARBA" id="ARBA00022679"/>
    </source>
</evidence>